<dbReference type="PANTHER" id="PTHR46628:SF1">
    <property type="entry name" value="PIRNA BIOGENESIS PROTEIN EXD1"/>
    <property type="match status" value="1"/>
</dbReference>
<dbReference type="GO" id="GO:0034587">
    <property type="term" value="P:piRNA processing"/>
    <property type="evidence" value="ECO:0007669"/>
    <property type="project" value="TreeGrafter"/>
</dbReference>
<dbReference type="GO" id="GO:0003676">
    <property type="term" value="F:nucleic acid binding"/>
    <property type="evidence" value="ECO:0007669"/>
    <property type="project" value="InterPro"/>
</dbReference>
<protein>
    <submittedName>
        <fullName evidence="2">Protein Exd1 homolog</fullName>
    </submittedName>
</protein>
<reference evidence="2" key="1">
    <citation type="submission" date="2025-08" db="UniProtKB">
        <authorList>
            <consortium name="RefSeq"/>
        </authorList>
    </citation>
    <scope>IDENTIFICATION</scope>
    <source>
        <strain evidence="2">14028-0561.14</strain>
        <tissue evidence="2">Whole fly</tissue>
    </source>
</reference>
<dbReference type="SUPFAM" id="SSF53098">
    <property type="entry name" value="Ribonuclease H-like"/>
    <property type="match status" value="1"/>
</dbReference>
<dbReference type="AlphaFoldDB" id="A0A6P4I1I3"/>
<keyword evidence="1" id="KW-1185">Reference proteome</keyword>
<dbReference type="OMA" id="HYSHRIC"/>
<dbReference type="Proteomes" id="UP001652661">
    <property type="component" value="Chromosome 3L"/>
</dbReference>
<name>A0A6P4I1I3_DROKI</name>
<dbReference type="InterPro" id="IPR036397">
    <property type="entry name" value="RNaseH_sf"/>
</dbReference>
<dbReference type="PANTHER" id="PTHR46628">
    <property type="entry name" value="PIRNA BIOGENESIS PROTEIN EXD1"/>
    <property type="match status" value="1"/>
</dbReference>
<dbReference type="Gene3D" id="3.30.420.10">
    <property type="entry name" value="Ribonuclease H-like superfamily/Ribonuclease H"/>
    <property type="match status" value="1"/>
</dbReference>
<dbReference type="InterPro" id="IPR052144">
    <property type="entry name" value="piRNA_biogenesis_EXD1"/>
</dbReference>
<sequence length="282" mass="31765">MESDSDDSVSSYYSALDTNPMDASICAPMASHELESLERKLGQIIFIQQTDATYHKALRDMRDQNSLSLLVEPSFYGRYQTTSVLAVATSNKTYIFDVRALGTIFKELAAILEAERPRKVVHYSHRIADHLHHRYTIKLGGVCDSFVVLCVARQEKSPCSLPEAISLVFGLPLQELLCEEVTGGSESRRNFSARPLTQSQIRYLARMAILQHRMHDHLHLMYGNICSELQGMSLAFSQNYTHLEKSIDLAVNMAPASLFGFGSIDLLPTAKEIDDHEMKHRK</sequence>
<proteinExistence type="predicted"/>
<accession>A0A6P4I1I3</accession>
<dbReference type="RefSeq" id="XP_017016466.1">
    <property type="nucleotide sequence ID" value="XM_017160977.3"/>
</dbReference>
<dbReference type="GeneID" id="108070486"/>
<evidence type="ECO:0000313" key="1">
    <source>
        <dbReference type="Proteomes" id="UP001652661"/>
    </source>
</evidence>
<dbReference type="GO" id="GO:1990923">
    <property type="term" value="C:PET complex"/>
    <property type="evidence" value="ECO:0007669"/>
    <property type="project" value="TreeGrafter"/>
</dbReference>
<gene>
    <name evidence="2" type="primary">LOC108070486</name>
</gene>
<dbReference type="OrthoDB" id="26838at2759"/>
<organism evidence="1 2">
    <name type="scientific">Drosophila kikkawai</name>
    <name type="common">Fruit fly</name>
    <dbReference type="NCBI Taxonomy" id="30033"/>
    <lineage>
        <taxon>Eukaryota</taxon>
        <taxon>Metazoa</taxon>
        <taxon>Ecdysozoa</taxon>
        <taxon>Arthropoda</taxon>
        <taxon>Hexapoda</taxon>
        <taxon>Insecta</taxon>
        <taxon>Pterygota</taxon>
        <taxon>Neoptera</taxon>
        <taxon>Endopterygota</taxon>
        <taxon>Diptera</taxon>
        <taxon>Brachycera</taxon>
        <taxon>Muscomorpha</taxon>
        <taxon>Ephydroidea</taxon>
        <taxon>Drosophilidae</taxon>
        <taxon>Drosophila</taxon>
        <taxon>Sophophora</taxon>
    </lineage>
</organism>
<evidence type="ECO:0000313" key="2">
    <source>
        <dbReference type="RefSeq" id="XP_017016466.1"/>
    </source>
</evidence>
<dbReference type="InterPro" id="IPR012337">
    <property type="entry name" value="RNaseH-like_sf"/>
</dbReference>